<evidence type="ECO:0000313" key="2">
    <source>
        <dbReference type="Proteomes" id="UP000831796"/>
    </source>
</evidence>
<keyword evidence="1" id="KW-0121">Carboxypeptidase</keyword>
<dbReference type="Proteomes" id="UP000831796">
    <property type="component" value="Chromosome"/>
</dbReference>
<dbReference type="SUPFAM" id="SSF49464">
    <property type="entry name" value="Carboxypeptidase regulatory domain-like"/>
    <property type="match status" value="1"/>
</dbReference>
<gene>
    <name evidence="1" type="ORF">MUN79_04425</name>
</gene>
<dbReference type="AlphaFoldDB" id="A0A8T9Q8D9"/>
<dbReference type="EMBL" id="CP095046">
    <property type="protein sequence ID" value="UOQ73222.1"/>
    <property type="molecule type" value="Genomic_DNA"/>
</dbReference>
<keyword evidence="2" id="KW-1185">Reference proteome</keyword>
<dbReference type="GO" id="GO:0004180">
    <property type="term" value="F:carboxypeptidase activity"/>
    <property type="evidence" value="ECO:0007669"/>
    <property type="project" value="UniProtKB-KW"/>
</dbReference>
<protein>
    <submittedName>
        <fullName evidence="1">Carboxypeptidase-like regulatory domain-containing protein</fullName>
    </submittedName>
</protein>
<name>A0A8T9Q8D9_9BACT</name>
<keyword evidence="1" id="KW-0378">Hydrolase</keyword>
<evidence type="ECO:0000313" key="1">
    <source>
        <dbReference type="EMBL" id="UOQ73222.1"/>
    </source>
</evidence>
<accession>A0A8T9Q8D9</accession>
<proteinExistence type="predicted"/>
<sequence length="95" mass="10767">MKGTIRGTATDPDGYFSLRVSQEERKLPLLFQTIGYVSQELPQPTKVKAQGLLVALDVDVKGGLVWYAPIYTPQGVWQRVSSIPRRILYAVRRDY</sequence>
<dbReference type="KEGG" id="hcu:MUN79_04425"/>
<reference evidence="1" key="1">
    <citation type="submission" date="2022-04" db="EMBL/GenBank/DDBJ databases">
        <title>Hymenobacter sp. isolated from the air.</title>
        <authorList>
            <person name="Won M."/>
            <person name="Lee C.-M."/>
            <person name="Woen H.-Y."/>
            <person name="Kwon S.-W."/>
        </authorList>
    </citation>
    <scope>NUCLEOTIDE SEQUENCE</scope>
    <source>
        <strain evidence="1">5116S-3</strain>
    </source>
</reference>
<keyword evidence="1" id="KW-0645">Protease</keyword>
<dbReference type="InterPro" id="IPR008969">
    <property type="entry name" value="CarboxyPept-like_regulatory"/>
</dbReference>
<organism evidence="1 2">
    <name type="scientific">Hymenobacter cellulosilyticus</name>
    <dbReference type="NCBI Taxonomy" id="2932248"/>
    <lineage>
        <taxon>Bacteria</taxon>
        <taxon>Pseudomonadati</taxon>
        <taxon>Bacteroidota</taxon>
        <taxon>Cytophagia</taxon>
        <taxon>Cytophagales</taxon>
        <taxon>Hymenobacteraceae</taxon>
        <taxon>Hymenobacter</taxon>
    </lineage>
</organism>